<evidence type="ECO:0000256" key="9">
    <source>
        <dbReference type="ARBA" id="ARBA00023136"/>
    </source>
</evidence>
<evidence type="ECO:0000256" key="7">
    <source>
        <dbReference type="ARBA" id="ARBA00022982"/>
    </source>
</evidence>
<dbReference type="Proteomes" id="UP000230821">
    <property type="component" value="Unassembled WGS sequence"/>
</dbReference>
<gene>
    <name evidence="10" type="primary">rnfD</name>
    <name evidence="11" type="ORF">CSA56_09320</name>
</gene>
<dbReference type="InterPro" id="IPR004338">
    <property type="entry name" value="NqrB/RnfD"/>
</dbReference>
<dbReference type="GO" id="GO:0005886">
    <property type="term" value="C:plasma membrane"/>
    <property type="evidence" value="ECO:0007669"/>
    <property type="project" value="UniProtKB-SubCell"/>
</dbReference>
<evidence type="ECO:0000256" key="2">
    <source>
        <dbReference type="ARBA" id="ARBA00022553"/>
    </source>
</evidence>
<dbReference type="NCBIfam" id="TIGR01946">
    <property type="entry name" value="rnfD"/>
    <property type="match status" value="1"/>
</dbReference>
<comment type="subunit">
    <text evidence="10">The complex is composed of six subunits: RnfA, RnfB, RnfC, RnfD, RnfE and RnfG.</text>
</comment>
<evidence type="ECO:0000256" key="4">
    <source>
        <dbReference type="ARBA" id="ARBA00022643"/>
    </source>
</evidence>
<dbReference type="AlphaFoldDB" id="A0A2G6KES1"/>
<dbReference type="EC" id="7.-.-.-" evidence="10"/>
<keyword evidence="1 10" id="KW-0813">Transport</keyword>
<keyword evidence="6 10" id="KW-1278">Translocase</keyword>
<keyword evidence="3 10" id="KW-0285">Flavoprotein</keyword>
<feature type="transmembrane region" description="Helical" evidence="10">
    <location>
        <begin position="266"/>
        <end position="285"/>
    </location>
</feature>
<comment type="similarity">
    <text evidence="10">Belongs to the NqrB/RnfD family.</text>
</comment>
<comment type="cofactor">
    <cofactor evidence="10">
        <name>FMN</name>
        <dbReference type="ChEBI" id="CHEBI:58210"/>
    </cofactor>
</comment>
<dbReference type="Pfam" id="PF03116">
    <property type="entry name" value="NQR2_RnfD_RnfE"/>
    <property type="match status" value="1"/>
</dbReference>
<proteinExistence type="inferred from homology"/>
<feature type="transmembrane region" description="Helical" evidence="10">
    <location>
        <begin position="209"/>
        <end position="228"/>
    </location>
</feature>
<dbReference type="PANTHER" id="PTHR30578">
    <property type="entry name" value="ELECTRON TRANSPORT COMPLEX PROTEIN RNFD"/>
    <property type="match status" value="1"/>
</dbReference>
<dbReference type="HAMAP" id="MF_00462">
    <property type="entry name" value="RsxD_RnfD"/>
    <property type="match status" value="1"/>
</dbReference>
<organism evidence="11 12">
    <name type="scientific">candidate division KSB3 bacterium</name>
    <dbReference type="NCBI Taxonomy" id="2044937"/>
    <lineage>
        <taxon>Bacteria</taxon>
        <taxon>candidate division KSB3</taxon>
    </lineage>
</organism>
<comment type="function">
    <text evidence="10">Part of a membrane-bound complex that couples electron transfer with translocation of ions across the membrane.</text>
</comment>
<evidence type="ECO:0000313" key="11">
    <source>
        <dbReference type="EMBL" id="PIE33880.1"/>
    </source>
</evidence>
<keyword evidence="4 10" id="KW-0288">FMN</keyword>
<keyword evidence="7 10" id="KW-0249">Electron transport</keyword>
<comment type="caution">
    <text evidence="11">The sequence shown here is derived from an EMBL/GenBank/DDBJ whole genome shotgun (WGS) entry which is preliminary data.</text>
</comment>
<evidence type="ECO:0000256" key="6">
    <source>
        <dbReference type="ARBA" id="ARBA00022967"/>
    </source>
</evidence>
<dbReference type="GO" id="GO:0022900">
    <property type="term" value="P:electron transport chain"/>
    <property type="evidence" value="ECO:0007669"/>
    <property type="project" value="UniProtKB-UniRule"/>
</dbReference>
<reference evidence="11 12" key="1">
    <citation type="submission" date="2017-10" db="EMBL/GenBank/DDBJ databases">
        <title>Novel microbial diversity and functional potential in the marine mammal oral microbiome.</title>
        <authorList>
            <person name="Dudek N.K."/>
            <person name="Sun C.L."/>
            <person name="Burstein D."/>
            <person name="Kantor R.S."/>
            <person name="Aliaga Goltsman D.S."/>
            <person name="Bik E.M."/>
            <person name="Thomas B.C."/>
            <person name="Banfield J.F."/>
            <person name="Relman D.A."/>
        </authorList>
    </citation>
    <scope>NUCLEOTIDE SEQUENCE [LARGE SCALE GENOMIC DNA]</scope>
    <source>
        <strain evidence="11">DOLJORAL78_47_16</strain>
    </source>
</reference>
<feature type="transmembrane region" description="Helical" evidence="10">
    <location>
        <begin position="173"/>
        <end position="202"/>
    </location>
</feature>
<name>A0A2G6KES1_9BACT</name>
<keyword evidence="9 10" id="KW-0472">Membrane</keyword>
<protein>
    <recommendedName>
        <fullName evidence="10">Ion-translocating oxidoreductase complex subunit D</fullName>
        <ecNumber evidence="10">7.-.-.-</ecNumber>
    </recommendedName>
    <alternativeName>
        <fullName evidence="10">Rnf electron transport complex subunit D</fullName>
    </alternativeName>
</protein>
<accession>A0A2G6KES1</accession>
<feature type="modified residue" description="FMN phosphoryl threonine" evidence="10">
    <location>
        <position position="160"/>
    </location>
</feature>
<evidence type="ECO:0000256" key="8">
    <source>
        <dbReference type="ARBA" id="ARBA00022989"/>
    </source>
</evidence>
<evidence type="ECO:0000256" key="1">
    <source>
        <dbReference type="ARBA" id="ARBA00022448"/>
    </source>
</evidence>
<keyword evidence="5 10" id="KW-0812">Transmembrane</keyword>
<evidence type="ECO:0000256" key="5">
    <source>
        <dbReference type="ARBA" id="ARBA00022692"/>
    </source>
</evidence>
<evidence type="ECO:0000313" key="12">
    <source>
        <dbReference type="Proteomes" id="UP000230821"/>
    </source>
</evidence>
<dbReference type="InterPro" id="IPR011303">
    <property type="entry name" value="RnfD_bac"/>
</dbReference>
<dbReference type="PANTHER" id="PTHR30578:SF0">
    <property type="entry name" value="ION-TRANSLOCATING OXIDOREDUCTASE COMPLEX SUBUNIT D"/>
    <property type="match status" value="1"/>
</dbReference>
<keyword evidence="2 10" id="KW-0597">Phosphoprotein</keyword>
<dbReference type="EMBL" id="PDSK01000093">
    <property type="protein sequence ID" value="PIE33880.1"/>
    <property type="molecule type" value="Genomic_DNA"/>
</dbReference>
<keyword evidence="8 10" id="KW-1133">Transmembrane helix</keyword>
<evidence type="ECO:0000256" key="3">
    <source>
        <dbReference type="ARBA" id="ARBA00022630"/>
    </source>
</evidence>
<evidence type="ECO:0000256" key="10">
    <source>
        <dbReference type="HAMAP-Rule" id="MF_00462"/>
    </source>
</evidence>
<feature type="transmembrane region" description="Helical" evidence="10">
    <location>
        <begin position="23"/>
        <end position="51"/>
    </location>
</feature>
<feature type="transmembrane region" description="Helical" evidence="10">
    <location>
        <begin position="234"/>
        <end position="254"/>
    </location>
</feature>
<feature type="transmembrane region" description="Helical" evidence="10">
    <location>
        <begin position="291"/>
        <end position="309"/>
    </location>
</feature>
<comment type="subcellular location">
    <subcellularLocation>
        <location evidence="10">Cell membrane</location>
        <topology evidence="10">Multi-pass membrane protein</topology>
    </subcellularLocation>
</comment>
<dbReference type="GO" id="GO:0055085">
    <property type="term" value="P:transmembrane transport"/>
    <property type="evidence" value="ECO:0007669"/>
    <property type="project" value="InterPro"/>
</dbReference>
<keyword evidence="10" id="KW-1003">Cell membrane</keyword>
<sequence length="323" mass="35106">MDEQLFVISSSPHIESEDTVPKIMYTVVLALIPAMVCAVIFFGLRALLLLVTCVGSCMLTEYIFQRVRKKPVTLNDWSAVITGILLALVLPPKLSLLSAALGSVVAIAIGKQVFGGLGYNIFNPALVGRAFLQATYPVDMTTWVKPFYYTASADSISAATPLAMMKFEAQSTVFWKLLIGNIGGCLGETSVIAILLGGAYLIYKQYSEWRIPAAYLGTVFVLGGIFWMMDSGKYPNPFFHLLSGGLMLGALFMATDMVTSPVTRTGCWIFGIGAGILVVIIRLFGGLPEGVMYSILFMNALTPMLNRYTKPKVFGQRKKEAAS</sequence>
<feature type="transmembrane region" description="Helical" evidence="10">
    <location>
        <begin position="72"/>
        <end position="90"/>
    </location>
</feature>